<protein>
    <submittedName>
        <fullName evidence="2">Saposin A-type domain-containing protein</fullName>
    </submittedName>
</protein>
<sequence length="45" mass="5100">WPTASYLFRYATFRPISGVIASTRHNDVECYINVSNSVAHVVRSN</sequence>
<dbReference type="Proteomes" id="UP000887569">
    <property type="component" value="Unplaced"/>
</dbReference>
<dbReference type="WBParaSite" id="PgR011_g059_t02">
    <property type="protein sequence ID" value="PgR011_g059_t02"/>
    <property type="gene ID" value="PgR011_g059"/>
</dbReference>
<accession>A0A915AMS1</accession>
<reference evidence="2" key="1">
    <citation type="submission" date="2022-11" db="UniProtKB">
        <authorList>
            <consortium name="WormBaseParasite"/>
        </authorList>
    </citation>
    <scope>IDENTIFICATION</scope>
</reference>
<evidence type="ECO:0000313" key="1">
    <source>
        <dbReference type="Proteomes" id="UP000887569"/>
    </source>
</evidence>
<evidence type="ECO:0000313" key="2">
    <source>
        <dbReference type="WBParaSite" id="PgR011_g059_t02"/>
    </source>
</evidence>
<proteinExistence type="predicted"/>
<name>A0A915AMS1_PARUN</name>
<dbReference type="AlphaFoldDB" id="A0A915AMS1"/>
<keyword evidence="1" id="KW-1185">Reference proteome</keyword>
<organism evidence="1 2">
    <name type="scientific">Parascaris univalens</name>
    <name type="common">Nematode worm</name>
    <dbReference type="NCBI Taxonomy" id="6257"/>
    <lineage>
        <taxon>Eukaryota</taxon>
        <taxon>Metazoa</taxon>
        <taxon>Ecdysozoa</taxon>
        <taxon>Nematoda</taxon>
        <taxon>Chromadorea</taxon>
        <taxon>Rhabditida</taxon>
        <taxon>Spirurina</taxon>
        <taxon>Ascaridomorpha</taxon>
        <taxon>Ascaridoidea</taxon>
        <taxon>Ascarididae</taxon>
        <taxon>Parascaris</taxon>
    </lineage>
</organism>